<dbReference type="InterPro" id="IPR036412">
    <property type="entry name" value="HAD-like_sf"/>
</dbReference>
<organism evidence="2 3">
    <name type="scientific">Infirmifilum uzonense</name>
    <dbReference type="NCBI Taxonomy" id="1550241"/>
    <lineage>
        <taxon>Archaea</taxon>
        <taxon>Thermoproteota</taxon>
        <taxon>Thermoprotei</taxon>
        <taxon>Thermofilales</taxon>
        <taxon>Thermofilaceae</taxon>
        <taxon>Infirmifilum</taxon>
    </lineage>
</organism>
<accession>A0A0F7FHI8</accession>
<keyword evidence="3" id="KW-1185">Reference proteome</keyword>
<dbReference type="Proteomes" id="UP000067434">
    <property type="component" value="Chromosome"/>
</dbReference>
<dbReference type="GO" id="GO:0008967">
    <property type="term" value="F:phosphoglycolate phosphatase activity"/>
    <property type="evidence" value="ECO:0007669"/>
    <property type="project" value="TreeGrafter"/>
</dbReference>
<protein>
    <recommendedName>
        <fullName evidence="4">Haloacid dehalogenase</fullName>
    </recommendedName>
</protein>
<reference evidence="2 3" key="1">
    <citation type="journal article" date="2015" name="Stand. Genomic Sci.">
        <title>Complete genome sequence of and proposal of Thermofilum uzonense sp. nov. a novel hyperthermophilic crenarchaeon and emended description of the genus Thermofilum.</title>
        <authorList>
            <person name="Toshchakov S.V."/>
            <person name="Korzhenkov A.A."/>
            <person name="Samarov N.I."/>
            <person name="Mazunin I.O."/>
            <person name="Mozhey O.I."/>
            <person name="Shmyr I.S."/>
            <person name="Derbikova K.S."/>
            <person name="Taranov E.A."/>
            <person name="Dominova I.N."/>
            <person name="Bonch-Osmolovskaya E.A."/>
            <person name="Patrushev M.V."/>
            <person name="Podosokorskaya O.A."/>
            <person name="Kublanov I.V."/>
        </authorList>
    </citation>
    <scope>NUCLEOTIDE SEQUENCE [LARGE SCALE GENOMIC DNA]</scope>
    <source>
        <strain evidence="2 3">1807-2</strain>
    </source>
</reference>
<sequence>MVSFDLDGTLVTREYVDYFWLDLVPRLYAEKYGVELEEAKRKVFASYEEIGSRDTRWYMPSYWFRRFGIEEHLEMALREAAERIKPYEDALETVEKLSGKYTLVISTSAARDFVNLVLERVPFYRYSFKSIFSSSSDFGLAGKPPAFFRKILELLNIDSSEMLHIGDDEENDLKNALEAGINAVLVERNKGHDLRVLLDGII</sequence>
<dbReference type="NCBIfam" id="TIGR01549">
    <property type="entry name" value="HAD-SF-IA-v1"/>
    <property type="match status" value="1"/>
</dbReference>
<dbReference type="PANTHER" id="PTHR43434:SF3">
    <property type="entry name" value="GMP_IMP NUCLEOTIDASE YRFG"/>
    <property type="match status" value="1"/>
</dbReference>
<dbReference type="Gene3D" id="1.10.150.520">
    <property type="match status" value="1"/>
</dbReference>
<dbReference type="InterPro" id="IPR050155">
    <property type="entry name" value="HAD-like_hydrolase_sf"/>
</dbReference>
<evidence type="ECO:0000313" key="3">
    <source>
        <dbReference type="Proteomes" id="UP000067434"/>
    </source>
</evidence>
<dbReference type="EMBL" id="CP009961">
    <property type="protein sequence ID" value="AKG38623.1"/>
    <property type="molecule type" value="Genomic_DNA"/>
</dbReference>
<evidence type="ECO:0000256" key="1">
    <source>
        <dbReference type="ARBA" id="ARBA00007958"/>
    </source>
</evidence>
<dbReference type="STRING" id="1550241.MA03_04055"/>
<dbReference type="Pfam" id="PF00702">
    <property type="entry name" value="Hydrolase"/>
    <property type="match status" value="1"/>
</dbReference>
<dbReference type="InterPro" id="IPR023214">
    <property type="entry name" value="HAD_sf"/>
</dbReference>
<dbReference type="SFLD" id="SFLDS00003">
    <property type="entry name" value="Haloacid_Dehalogenase"/>
    <property type="match status" value="1"/>
</dbReference>
<dbReference type="Gene3D" id="3.40.50.1000">
    <property type="entry name" value="HAD superfamily/HAD-like"/>
    <property type="match status" value="1"/>
</dbReference>
<proteinExistence type="inferred from homology"/>
<dbReference type="AlphaFoldDB" id="A0A0F7FHI8"/>
<dbReference type="GO" id="GO:0006281">
    <property type="term" value="P:DNA repair"/>
    <property type="evidence" value="ECO:0007669"/>
    <property type="project" value="TreeGrafter"/>
</dbReference>
<dbReference type="SUPFAM" id="SSF56784">
    <property type="entry name" value="HAD-like"/>
    <property type="match status" value="1"/>
</dbReference>
<evidence type="ECO:0008006" key="4">
    <source>
        <dbReference type="Google" id="ProtNLM"/>
    </source>
</evidence>
<dbReference type="PATRIC" id="fig|1550241.5.peg.864"/>
<dbReference type="HOGENOM" id="CLU_106706_0_0_2"/>
<dbReference type="PANTHER" id="PTHR43434">
    <property type="entry name" value="PHOSPHOGLYCOLATE PHOSPHATASE"/>
    <property type="match status" value="1"/>
</dbReference>
<dbReference type="KEGG" id="thf:MA03_04055"/>
<dbReference type="GO" id="GO:0005829">
    <property type="term" value="C:cytosol"/>
    <property type="evidence" value="ECO:0007669"/>
    <property type="project" value="TreeGrafter"/>
</dbReference>
<dbReference type="SFLD" id="SFLDG01129">
    <property type="entry name" value="C1.5:_HAD__Beta-PGM__Phosphata"/>
    <property type="match status" value="1"/>
</dbReference>
<comment type="similarity">
    <text evidence="1">Belongs to the HAD-like hydrolase superfamily.</text>
</comment>
<name>A0A0F7FHI8_9CREN</name>
<dbReference type="InterPro" id="IPR006439">
    <property type="entry name" value="HAD-SF_hydro_IA"/>
</dbReference>
<gene>
    <name evidence="2" type="ORF">MA03_04055</name>
</gene>
<evidence type="ECO:0000313" key="2">
    <source>
        <dbReference type="EMBL" id="AKG38623.1"/>
    </source>
</evidence>